<organism evidence="2 3">
    <name type="scientific">Chelatococcus asaccharovorans</name>
    <dbReference type="NCBI Taxonomy" id="28210"/>
    <lineage>
        <taxon>Bacteria</taxon>
        <taxon>Pseudomonadati</taxon>
        <taxon>Pseudomonadota</taxon>
        <taxon>Alphaproteobacteria</taxon>
        <taxon>Hyphomicrobiales</taxon>
        <taxon>Chelatococcaceae</taxon>
        <taxon>Chelatococcus</taxon>
    </lineage>
</organism>
<dbReference type="Gene3D" id="3.40.50.880">
    <property type="match status" value="1"/>
</dbReference>
<reference evidence="2 3" key="1">
    <citation type="submission" date="2018-05" db="EMBL/GenBank/DDBJ databases">
        <title>Genomic Encyclopedia of Type Strains, Phase IV (KMG-IV): sequencing the most valuable type-strain genomes for metagenomic binning, comparative biology and taxonomic classification.</title>
        <authorList>
            <person name="Goeker M."/>
        </authorList>
    </citation>
    <scope>NUCLEOTIDE SEQUENCE [LARGE SCALE GENOMIC DNA]</scope>
    <source>
        <strain evidence="2 3">DSM 6462</strain>
    </source>
</reference>
<dbReference type="Proteomes" id="UP000248021">
    <property type="component" value="Unassembled WGS sequence"/>
</dbReference>
<protein>
    <submittedName>
        <fullName evidence="2">GMP synthase (Glutamine-hydrolysing)</fullName>
    </submittedName>
</protein>
<dbReference type="GO" id="GO:0005829">
    <property type="term" value="C:cytosol"/>
    <property type="evidence" value="ECO:0007669"/>
    <property type="project" value="TreeGrafter"/>
</dbReference>
<feature type="domain" description="Glutamine amidotransferase" evidence="1">
    <location>
        <begin position="62"/>
        <end position="205"/>
    </location>
</feature>
<keyword evidence="3" id="KW-1185">Reference proteome</keyword>
<dbReference type="CDD" id="cd01741">
    <property type="entry name" value="GATase1_1"/>
    <property type="match status" value="1"/>
</dbReference>
<comment type="caution">
    <text evidence="2">The sequence shown here is derived from an EMBL/GenBank/DDBJ whole genome shotgun (WGS) entry which is preliminary data.</text>
</comment>
<evidence type="ECO:0000313" key="3">
    <source>
        <dbReference type="Proteomes" id="UP000248021"/>
    </source>
</evidence>
<evidence type="ECO:0000313" key="2">
    <source>
        <dbReference type="EMBL" id="PXW64899.1"/>
    </source>
</evidence>
<dbReference type="PROSITE" id="PS51273">
    <property type="entry name" value="GATASE_TYPE_1"/>
    <property type="match status" value="1"/>
</dbReference>
<sequence length="287" mass="30720">MRPRILVAEGNTAEARQRRVSLAGATYSESYADVLHRLAPHAVIDICYLADAGANLPDAAGLEGYDGVAITGSSLNVYSAEPEVTRQVDFARAVFASGVPFFGSCWGLQVAATAAGGSVRRSPKGREMGLARKIHVTEAGRNHPLHQGKAPVFDAPAIHTDEVDVRPAGMIVTATNAFSEVQAAEIRHDGGTFWGVQYHPEFTITDIAIIVASRAETLLDEGLFRDAADIRAYVADIEALAADPTRADIAWKFGIDADVIDPGLRTRELRNWLEAMVAPAMSARGRA</sequence>
<dbReference type="PANTHER" id="PTHR42695">
    <property type="entry name" value="GLUTAMINE AMIDOTRANSFERASE YLR126C-RELATED"/>
    <property type="match status" value="1"/>
</dbReference>
<evidence type="ECO:0000259" key="1">
    <source>
        <dbReference type="Pfam" id="PF00117"/>
    </source>
</evidence>
<dbReference type="InterPro" id="IPR029062">
    <property type="entry name" value="Class_I_gatase-like"/>
</dbReference>
<name>A0A2V3UIC2_9HYPH</name>
<dbReference type="RefSeq" id="WP_342588484.1">
    <property type="nucleotide sequence ID" value="NZ_JAHBRY010000001.1"/>
</dbReference>
<proteinExistence type="predicted"/>
<gene>
    <name evidence="2" type="ORF">C7450_101659</name>
</gene>
<dbReference type="EMBL" id="QJJK01000001">
    <property type="protein sequence ID" value="PXW64899.1"/>
    <property type="molecule type" value="Genomic_DNA"/>
</dbReference>
<dbReference type="Pfam" id="PF00117">
    <property type="entry name" value="GATase"/>
    <property type="match status" value="1"/>
</dbReference>
<dbReference type="PANTHER" id="PTHR42695:SF5">
    <property type="entry name" value="GLUTAMINE AMIDOTRANSFERASE YLR126C-RELATED"/>
    <property type="match status" value="1"/>
</dbReference>
<accession>A0A2V3UIC2</accession>
<dbReference type="SUPFAM" id="SSF52317">
    <property type="entry name" value="Class I glutamine amidotransferase-like"/>
    <property type="match status" value="1"/>
</dbReference>
<dbReference type="InterPro" id="IPR017926">
    <property type="entry name" value="GATASE"/>
</dbReference>
<dbReference type="AlphaFoldDB" id="A0A2V3UIC2"/>
<dbReference type="InterPro" id="IPR044992">
    <property type="entry name" value="ChyE-like"/>
</dbReference>